<evidence type="ECO:0000256" key="4">
    <source>
        <dbReference type="ARBA" id="ARBA00023157"/>
    </source>
</evidence>
<evidence type="ECO:0000313" key="10">
    <source>
        <dbReference type="Proteomes" id="UP001386955"/>
    </source>
</evidence>
<dbReference type="GO" id="GO:0005576">
    <property type="term" value="C:extracellular region"/>
    <property type="evidence" value="ECO:0007669"/>
    <property type="project" value="InterPro"/>
</dbReference>
<feature type="site" description="Reactive bond for trypsin" evidence="5">
    <location>
        <begin position="82"/>
        <end position="83"/>
    </location>
</feature>
<feature type="site" description="Reactive bond for trypsin" evidence="5">
    <location>
        <begin position="56"/>
        <end position="57"/>
    </location>
</feature>
<dbReference type="InterPro" id="IPR035995">
    <property type="entry name" value="Bowman-Birk_prot_inh"/>
</dbReference>
<dbReference type="SMART" id="SM00269">
    <property type="entry name" value="BowB"/>
    <property type="match status" value="1"/>
</dbReference>
<name>A0AAN9SET0_PSOTE</name>
<feature type="domain" description="Bowman-Birk serine protease inhibitors family" evidence="8">
    <location>
        <begin position="64"/>
        <end position="78"/>
    </location>
</feature>
<comment type="caution">
    <text evidence="9">The sequence shown here is derived from an EMBL/GenBank/DDBJ whole genome shotgun (WGS) entry which is preliminary data.</text>
</comment>
<feature type="chain" id="PRO_5042997141" description="Bowman-Birk serine protease inhibitors family domain-containing protein" evidence="7">
    <location>
        <begin position="20"/>
        <end position="108"/>
    </location>
</feature>
<gene>
    <name evidence="9" type="ORF">VNO78_15316</name>
</gene>
<evidence type="ECO:0000313" key="9">
    <source>
        <dbReference type="EMBL" id="KAK7394777.1"/>
    </source>
</evidence>
<feature type="signal peptide" evidence="7">
    <location>
        <begin position="1"/>
        <end position="19"/>
    </location>
</feature>
<reference evidence="9 10" key="1">
    <citation type="submission" date="2024-01" db="EMBL/GenBank/DDBJ databases">
        <title>The genomes of 5 underutilized Papilionoideae crops provide insights into root nodulation and disease resistanc.</title>
        <authorList>
            <person name="Jiang F."/>
        </authorList>
    </citation>
    <scope>NUCLEOTIDE SEQUENCE [LARGE SCALE GENOMIC DNA]</scope>
    <source>
        <strain evidence="9">DUOXIRENSHENG_FW03</strain>
        <tissue evidence="9">Leaves</tissue>
    </source>
</reference>
<dbReference type="EMBL" id="JAYMYS010000004">
    <property type="protein sequence ID" value="KAK7394777.1"/>
    <property type="molecule type" value="Genomic_DNA"/>
</dbReference>
<evidence type="ECO:0000256" key="2">
    <source>
        <dbReference type="ARBA" id="ARBA00022690"/>
    </source>
</evidence>
<comment type="similarity">
    <text evidence="1 6">Belongs to the Bowman-Birk serine protease inhibitor family.</text>
</comment>
<keyword evidence="10" id="KW-1185">Reference proteome</keyword>
<proteinExistence type="inferred from homology"/>
<organism evidence="9 10">
    <name type="scientific">Psophocarpus tetragonolobus</name>
    <name type="common">Winged bean</name>
    <name type="synonym">Dolichos tetragonolobus</name>
    <dbReference type="NCBI Taxonomy" id="3891"/>
    <lineage>
        <taxon>Eukaryota</taxon>
        <taxon>Viridiplantae</taxon>
        <taxon>Streptophyta</taxon>
        <taxon>Embryophyta</taxon>
        <taxon>Tracheophyta</taxon>
        <taxon>Spermatophyta</taxon>
        <taxon>Magnoliopsida</taxon>
        <taxon>eudicotyledons</taxon>
        <taxon>Gunneridae</taxon>
        <taxon>Pentapetalae</taxon>
        <taxon>rosids</taxon>
        <taxon>fabids</taxon>
        <taxon>Fabales</taxon>
        <taxon>Fabaceae</taxon>
        <taxon>Papilionoideae</taxon>
        <taxon>50 kb inversion clade</taxon>
        <taxon>NPAAA clade</taxon>
        <taxon>indigoferoid/millettioid clade</taxon>
        <taxon>Phaseoleae</taxon>
        <taxon>Psophocarpus</taxon>
    </lineage>
</organism>
<keyword evidence="4" id="KW-1015">Disulfide bond</keyword>
<evidence type="ECO:0000256" key="6">
    <source>
        <dbReference type="RuleBase" id="RU003856"/>
    </source>
</evidence>
<dbReference type="Pfam" id="PF00228">
    <property type="entry name" value="Bowman-Birk_leg"/>
    <property type="match status" value="2"/>
</dbReference>
<dbReference type="GO" id="GO:0004867">
    <property type="term" value="F:serine-type endopeptidase inhibitor activity"/>
    <property type="evidence" value="ECO:0007669"/>
    <property type="project" value="UniProtKB-KW"/>
</dbReference>
<dbReference type="InterPro" id="IPR000877">
    <property type="entry name" value="Prot_inh_BBI"/>
</dbReference>
<accession>A0AAN9SET0</accession>
<evidence type="ECO:0000259" key="8">
    <source>
        <dbReference type="PROSITE" id="PS00281"/>
    </source>
</evidence>
<dbReference type="PROSITE" id="PS00281">
    <property type="entry name" value="BOWMAN_BIRK"/>
    <property type="match status" value="1"/>
</dbReference>
<keyword evidence="2 6" id="KW-0646">Protease inhibitor</keyword>
<dbReference type="SUPFAM" id="SSF57247">
    <property type="entry name" value="Bowman-Birk inhibitor, BBI"/>
    <property type="match status" value="1"/>
</dbReference>
<evidence type="ECO:0000256" key="1">
    <source>
        <dbReference type="ARBA" id="ARBA00008506"/>
    </source>
</evidence>
<dbReference type="AlphaFoldDB" id="A0AAN9SET0"/>
<evidence type="ECO:0000256" key="3">
    <source>
        <dbReference type="ARBA" id="ARBA00022900"/>
    </source>
</evidence>
<evidence type="ECO:0000256" key="7">
    <source>
        <dbReference type="SAM" id="SignalP"/>
    </source>
</evidence>
<protein>
    <recommendedName>
        <fullName evidence="8">Bowman-Birk serine protease inhibitors family domain-containing protein</fullName>
    </recommendedName>
</protein>
<keyword evidence="7" id="KW-0732">Signal</keyword>
<dbReference type="Proteomes" id="UP001386955">
    <property type="component" value="Unassembled WGS sequence"/>
</dbReference>
<keyword evidence="3 6" id="KW-0722">Serine protease inhibitor</keyword>
<dbReference type="CDD" id="cd00023">
    <property type="entry name" value="BBI"/>
    <property type="match status" value="1"/>
</dbReference>
<dbReference type="Gene3D" id="2.10.69.10">
    <property type="entry name" value="Cysteine Protease (Bromelain) Inhibitor, subunit H"/>
    <property type="match status" value="1"/>
</dbReference>
<evidence type="ECO:0000256" key="5">
    <source>
        <dbReference type="PIRSR" id="PIRSR600877-50"/>
    </source>
</evidence>
<sequence>MALVKVGLWVFFLIGFSATATTMDGLFKPSSLITEEPADAPTDDVKVFCKKCFCTKSIPPQCRCRDVGIRCHSACKKCYCTRSYPPQCHCNDINTSCNYHLSSVPANI</sequence>